<sequence>MARPGRSGRRPSTTMLFRITIQRPGRALRRSMRARRALRARRGRRFGKSVRFRSRRALPPFFLFMEKHRRRVQRSYPNATAVQQAKRLGRMWQRLPREDKDMYREMAESMKGRRVRRRLKGRSRSRSRSRSRMSRRRSGMKDLLISFTTKAANLRNFLMSYL</sequence>
<feature type="DNA-binding region" description="HMG box" evidence="1">
    <location>
        <begin position="54"/>
        <end position="122"/>
    </location>
</feature>
<dbReference type="SMART" id="SM00398">
    <property type="entry name" value="HMG"/>
    <property type="match status" value="1"/>
</dbReference>
<dbReference type="PROSITE" id="PS50118">
    <property type="entry name" value="HMG_BOX_2"/>
    <property type="match status" value="1"/>
</dbReference>
<dbReference type="InterPro" id="IPR036910">
    <property type="entry name" value="HMG_box_dom_sf"/>
</dbReference>
<dbReference type="Gene3D" id="1.10.30.10">
    <property type="entry name" value="High mobility group box domain"/>
    <property type="match status" value="1"/>
</dbReference>
<dbReference type="OrthoDB" id="1919336at2759"/>
<feature type="region of interest" description="Disordered" evidence="2">
    <location>
        <begin position="109"/>
        <end position="140"/>
    </location>
</feature>
<feature type="domain" description="HMG box" evidence="3">
    <location>
        <begin position="54"/>
        <end position="122"/>
    </location>
</feature>
<dbReference type="InterPro" id="IPR009071">
    <property type="entry name" value="HMG_box_dom"/>
</dbReference>
<dbReference type="AlphaFoldDB" id="A0A3M0ITQ4"/>
<dbReference type="GO" id="GO:0005634">
    <property type="term" value="C:nucleus"/>
    <property type="evidence" value="ECO:0007669"/>
    <property type="project" value="UniProtKB-UniRule"/>
</dbReference>
<dbReference type="CDD" id="cd00084">
    <property type="entry name" value="HMG-box_SF"/>
    <property type="match status" value="1"/>
</dbReference>
<accession>A0A3M0ITQ4</accession>
<evidence type="ECO:0000313" key="4">
    <source>
        <dbReference type="EMBL" id="RMB91220.1"/>
    </source>
</evidence>
<gene>
    <name evidence="4" type="ORF">DUI87_32356</name>
</gene>
<reference evidence="4 5" key="1">
    <citation type="submission" date="2018-07" db="EMBL/GenBank/DDBJ databases">
        <title>A high quality draft genome assembly of the barn swallow (H. rustica rustica).</title>
        <authorList>
            <person name="Formenti G."/>
            <person name="Chiara M."/>
            <person name="Poveda L."/>
            <person name="Francoijs K.-J."/>
            <person name="Bonisoli-Alquati A."/>
            <person name="Canova L."/>
            <person name="Gianfranceschi L."/>
            <person name="Horner D.S."/>
            <person name="Saino N."/>
        </authorList>
    </citation>
    <scope>NUCLEOTIDE SEQUENCE [LARGE SCALE GENOMIC DNA]</scope>
    <source>
        <strain evidence="4">Chelidonia</strain>
        <tissue evidence="4">Blood</tissue>
    </source>
</reference>
<organism evidence="4 5">
    <name type="scientific">Hirundo rustica rustica</name>
    <dbReference type="NCBI Taxonomy" id="333673"/>
    <lineage>
        <taxon>Eukaryota</taxon>
        <taxon>Metazoa</taxon>
        <taxon>Chordata</taxon>
        <taxon>Craniata</taxon>
        <taxon>Vertebrata</taxon>
        <taxon>Euteleostomi</taxon>
        <taxon>Archelosauria</taxon>
        <taxon>Archosauria</taxon>
        <taxon>Dinosauria</taxon>
        <taxon>Saurischia</taxon>
        <taxon>Theropoda</taxon>
        <taxon>Coelurosauria</taxon>
        <taxon>Aves</taxon>
        <taxon>Neognathae</taxon>
        <taxon>Neoaves</taxon>
        <taxon>Telluraves</taxon>
        <taxon>Australaves</taxon>
        <taxon>Passeriformes</taxon>
        <taxon>Sylvioidea</taxon>
        <taxon>Hirundinidae</taxon>
        <taxon>Hirundo</taxon>
    </lineage>
</organism>
<keyword evidence="1" id="KW-0238">DNA-binding</keyword>
<evidence type="ECO:0000256" key="1">
    <source>
        <dbReference type="PROSITE-ProRule" id="PRU00267"/>
    </source>
</evidence>
<evidence type="ECO:0000259" key="3">
    <source>
        <dbReference type="PROSITE" id="PS50118"/>
    </source>
</evidence>
<dbReference type="EMBL" id="QRBI01000238">
    <property type="protein sequence ID" value="RMB91220.1"/>
    <property type="molecule type" value="Genomic_DNA"/>
</dbReference>
<keyword evidence="1" id="KW-0539">Nucleus</keyword>
<dbReference type="STRING" id="333673.A0A3M0ITQ4"/>
<evidence type="ECO:0000256" key="2">
    <source>
        <dbReference type="SAM" id="MobiDB-lite"/>
    </source>
</evidence>
<dbReference type="Pfam" id="PF00505">
    <property type="entry name" value="HMG_box"/>
    <property type="match status" value="1"/>
</dbReference>
<dbReference type="SUPFAM" id="SSF47095">
    <property type="entry name" value="HMG-box"/>
    <property type="match status" value="1"/>
</dbReference>
<protein>
    <recommendedName>
        <fullName evidence="3">HMG box domain-containing protein</fullName>
    </recommendedName>
</protein>
<dbReference type="GO" id="GO:0003677">
    <property type="term" value="F:DNA binding"/>
    <property type="evidence" value="ECO:0007669"/>
    <property type="project" value="UniProtKB-UniRule"/>
</dbReference>
<proteinExistence type="predicted"/>
<dbReference type="Proteomes" id="UP000269221">
    <property type="component" value="Unassembled WGS sequence"/>
</dbReference>
<name>A0A3M0ITQ4_HIRRU</name>
<evidence type="ECO:0000313" key="5">
    <source>
        <dbReference type="Proteomes" id="UP000269221"/>
    </source>
</evidence>
<feature type="compositionally biased region" description="Basic residues" evidence="2">
    <location>
        <begin position="112"/>
        <end position="138"/>
    </location>
</feature>
<keyword evidence="5" id="KW-1185">Reference proteome</keyword>
<comment type="caution">
    <text evidence="4">The sequence shown here is derived from an EMBL/GenBank/DDBJ whole genome shotgun (WGS) entry which is preliminary data.</text>
</comment>